<gene>
    <name evidence="1" type="ORF">G4223_07175</name>
</gene>
<sequence>MTRSFLARVATVVALTLGLASCYIPDNFHSELRLSRFGDWAVTFDGDLIYAPIMHDYAEGKITADNEEEKNQNIYKDLVRDPAIKAIQRIGKGRFNIKYERMGRLGKVQLSALLRRDARLLALKSAEDGTITIAGNGVRPGDAQRMTELGIGMRGEFRITTDGNVLRHNANEVRPFGQYRVYIWKVENAFSPSPILVMQREDDPQRPLEEK</sequence>
<comment type="caution">
    <text evidence="1">The sequence shown here is derived from an EMBL/GenBank/DDBJ whole genome shotgun (WGS) entry which is preliminary data.</text>
</comment>
<dbReference type="PROSITE" id="PS51257">
    <property type="entry name" value="PROKAR_LIPOPROTEIN"/>
    <property type="match status" value="1"/>
</dbReference>
<dbReference type="EMBL" id="JAAIYP010000034">
    <property type="protein sequence ID" value="NFV79889.1"/>
    <property type="molecule type" value="Genomic_DNA"/>
</dbReference>
<dbReference type="Proteomes" id="UP000480684">
    <property type="component" value="Unassembled WGS sequence"/>
</dbReference>
<dbReference type="RefSeq" id="WP_163677082.1">
    <property type="nucleotide sequence ID" value="NZ_JAAIYP010000034.1"/>
</dbReference>
<protein>
    <submittedName>
        <fullName evidence="1">Uncharacterized protein</fullName>
    </submittedName>
</protein>
<name>A0A7C9UVA1_9PROT</name>
<organism evidence="1 2">
    <name type="scientific">Magnetospirillum aberrantis SpK</name>
    <dbReference type="NCBI Taxonomy" id="908842"/>
    <lineage>
        <taxon>Bacteria</taxon>
        <taxon>Pseudomonadati</taxon>
        <taxon>Pseudomonadota</taxon>
        <taxon>Alphaproteobacteria</taxon>
        <taxon>Rhodospirillales</taxon>
        <taxon>Rhodospirillaceae</taxon>
        <taxon>Magnetospirillum</taxon>
    </lineage>
</organism>
<proteinExistence type="predicted"/>
<reference evidence="1 2" key="1">
    <citation type="submission" date="2020-02" db="EMBL/GenBank/DDBJ databases">
        <authorList>
            <person name="Dziuba M."/>
            <person name="Kuznetsov B."/>
            <person name="Mardanov A."/>
            <person name="Ravin N."/>
            <person name="Grouzdev D."/>
        </authorList>
    </citation>
    <scope>NUCLEOTIDE SEQUENCE [LARGE SCALE GENOMIC DNA]</scope>
    <source>
        <strain evidence="1 2">SpK</strain>
    </source>
</reference>
<evidence type="ECO:0000313" key="2">
    <source>
        <dbReference type="Proteomes" id="UP000480684"/>
    </source>
</evidence>
<keyword evidence="2" id="KW-1185">Reference proteome</keyword>
<dbReference type="AlphaFoldDB" id="A0A7C9UVA1"/>
<accession>A0A7C9UVA1</accession>
<evidence type="ECO:0000313" key="1">
    <source>
        <dbReference type="EMBL" id="NFV79889.1"/>
    </source>
</evidence>